<accession>A0A0R2LKL6</accession>
<dbReference type="RefSeq" id="WP_017868784.1">
    <property type="nucleotide sequence ID" value="NZ_BJYB01000024.1"/>
</dbReference>
<sequence length="147" mass="16482">MATDLQAVLADNIQKELNISLVAGFLDPRKPNSIALTRLPGSHVVDEDYNGTQDVLYNFEITMQVASGDYSALKKAQEQLFVISDYLESITDLKEYDEKGQEVTKDFEFETLEVQSAPAELMADLKTVRCGLEIGVTVLKNRYKRSN</sequence>
<dbReference type="Proteomes" id="UP000051886">
    <property type="component" value="Unassembled WGS sequence"/>
</dbReference>
<proteinExistence type="predicted"/>
<protein>
    <recommendedName>
        <fullName evidence="3">Minor capsid protein</fullName>
    </recommendedName>
</protein>
<keyword evidence="2" id="KW-1185">Reference proteome</keyword>
<dbReference type="AlphaFoldDB" id="A0A0R2LKL6"/>
<name>A0A0R2LKL6_9LACO</name>
<reference evidence="1 2" key="1">
    <citation type="journal article" date="2015" name="Genome Announc.">
        <title>Expanding the biotechnology potential of lactobacilli through comparative genomics of 213 strains and associated genera.</title>
        <authorList>
            <person name="Sun Z."/>
            <person name="Harris H.M."/>
            <person name="McCann A."/>
            <person name="Guo C."/>
            <person name="Argimon S."/>
            <person name="Zhang W."/>
            <person name="Yang X."/>
            <person name="Jeffery I.B."/>
            <person name="Cooney J.C."/>
            <person name="Kagawa T.F."/>
            <person name="Liu W."/>
            <person name="Song Y."/>
            <person name="Salvetti E."/>
            <person name="Wrobel A."/>
            <person name="Rasinkangas P."/>
            <person name="Parkhill J."/>
            <person name="Rea M.C."/>
            <person name="O'Sullivan O."/>
            <person name="Ritari J."/>
            <person name="Douillard F.P."/>
            <person name="Paul Ross R."/>
            <person name="Yang R."/>
            <person name="Briner A.E."/>
            <person name="Felis G.E."/>
            <person name="de Vos W.M."/>
            <person name="Barrangou R."/>
            <person name="Klaenhammer T.R."/>
            <person name="Caufield P.W."/>
            <person name="Cui Y."/>
            <person name="Zhang H."/>
            <person name="O'Toole P.W."/>
        </authorList>
    </citation>
    <scope>NUCLEOTIDE SEQUENCE [LARGE SCALE GENOMIC DNA]</scope>
    <source>
        <strain evidence="1 2">NBRC 103219</strain>
    </source>
</reference>
<dbReference type="EMBL" id="JQCN01000031">
    <property type="protein sequence ID" value="KRN99511.1"/>
    <property type="molecule type" value="Genomic_DNA"/>
</dbReference>
<gene>
    <name evidence="1" type="ORF">IV66_GL001515</name>
</gene>
<dbReference type="PATRIC" id="fig|449659.4.peg.1541"/>
<evidence type="ECO:0000313" key="2">
    <source>
        <dbReference type="Proteomes" id="UP000051886"/>
    </source>
</evidence>
<organism evidence="1 2">
    <name type="scientific">Ligilactobacillus pobuzihii</name>
    <dbReference type="NCBI Taxonomy" id="449659"/>
    <lineage>
        <taxon>Bacteria</taxon>
        <taxon>Bacillati</taxon>
        <taxon>Bacillota</taxon>
        <taxon>Bacilli</taxon>
        <taxon>Lactobacillales</taxon>
        <taxon>Lactobacillaceae</taxon>
        <taxon>Ligilactobacillus</taxon>
    </lineage>
</organism>
<dbReference type="STRING" id="449659.IV66_GL001515"/>
<evidence type="ECO:0000313" key="1">
    <source>
        <dbReference type="EMBL" id="KRN99511.1"/>
    </source>
</evidence>
<evidence type="ECO:0008006" key="3">
    <source>
        <dbReference type="Google" id="ProtNLM"/>
    </source>
</evidence>
<comment type="caution">
    <text evidence="1">The sequence shown here is derived from an EMBL/GenBank/DDBJ whole genome shotgun (WGS) entry which is preliminary data.</text>
</comment>